<dbReference type="EMBL" id="UYYG01000005">
    <property type="protein sequence ID" value="VDN50590.1"/>
    <property type="molecule type" value="Genomic_DNA"/>
</dbReference>
<name>A0A0N4UDN9_DRAME</name>
<evidence type="ECO:0000313" key="4">
    <source>
        <dbReference type="WBParaSite" id="DME_0000545701-mRNA-1"/>
    </source>
</evidence>
<dbReference type="Proteomes" id="UP000274756">
    <property type="component" value="Unassembled WGS sequence"/>
</dbReference>
<dbReference type="AlphaFoldDB" id="A0A0N4UDN9"/>
<keyword evidence="3" id="KW-1185">Reference proteome</keyword>
<organism evidence="2 4">
    <name type="scientific">Dracunculus medinensis</name>
    <name type="common">Guinea worm</name>
    <dbReference type="NCBI Taxonomy" id="318479"/>
    <lineage>
        <taxon>Eukaryota</taxon>
        <taxon>Metazoa</taxon>
        <taxon>Ecdysozoa</taxon>
        <taxon>Nematoda</taxon>
        <taxon>Chromadorea</taxon>
        <taxon>Rhabditida</taxon>
        <taxon>Spirurina</taxon>
        <taxon>Dracunculoidea</taxon>
        <taxon>Dracunculidae</taxon>
        <taxon>Dracunculus</taxon>
    </lineage>
</organism>
<reference evidence="1 3" key="2">
    <citation type="submission" date="2018-11" db="EMBL/GenBank/DDBJ databases">
        <authorList>
            <consortium name="Pathogen Informatics"/>
        </authorList>
    </citation>
    <scope>NUCLEOTIDE SEQUENCE [LARGE SCALE GENOMIC DNA]</scope>
</reference>
<evidence type="ECO:0000313" key="3">
    <source>
        <dbReference type="Proteomes" id="UP000274756"/>
    </source>
</evidence>
<evidence type="ECO:0000313" key="1">
    <source>
        <dbReference type="EMBL" id="VDN50590.1"/>
    </source>
</evidence>
<evidence type="ECO:0000313" key="2">
    <source>
        <dbReference type="Proteomes" id="UP000038040"/>
    </source>
</evidence>
<accession>A0A0N4UDN9</accession>
<dbReference type="Proteomes" id="UP000038040">
    <property type="component" value="Unplaced"/>
</dbReference>
<reference evidence="4" key="1">
    <citation type="submission" date="2017-02" db="UniProtKB">
        <authorList>
            <consortium name="WormBaseParasite"/>
        </authorList>
    </citation>
    <scope>IDENTIFICATION</scope>
</reference>
<sequence>MTNGLMEQCQLLWDQSSLALKGVLKQTWKTVGGSMLQRKEKEIAPSVGDGFCTTLQTQNVQKEEERRGMTAGWGSWKLPFNISAGK</sequence>
<protein>
    <submittedName>
        <fullName evidence="1 4">Uncharacterized protein</fullName>
    </submittedName>
</protein>
<proteinExistence type="predicted"/>
<gene>
    <name evidence="1" type="ORF">DME_LOCUS563</name>
</gene>
<dbReference type="WBParaSite" id="DME_0000545701-mRNA-1">
    <property type="protein sequence ID" value="DME_0000545701-mRNA-1"/>
    <property type="gene ID" value="DME_0000545701"/>
</dbReference>